<gene>
    <name evidence="6" type="ORF">HJ588_03250</name>
</gene>
<dbReference type="Gene3D" id="1.10.1040.10">
    <property type="entry name" value="N-(1-d-carboxylethyl)-l-norvaline Dehydrogenase, domain 2"/>
    <property type="match status" value="1"/>
</dbReference>
<dbReference type="Pfam" id="PF00725">
    <property type="entry name" value="3HCDH"/>
    <property type="match status" value="1"/>
</dbReference>
<dbReference type="PANTHER" id="PTHR48075:SF5">
    <property type="entry name" value="3-HYDROXYBUTYRYL-COA DEHYDROGENASE"/>
    <property type="match status" value="1"/>
</dbReference>
<dbReference type="Gene3D" id="3.40.50.720">
    <property type="entry name" value="NAD(P)-binding Rossmann-like Domain"/>
    <property type="match status" value="1"/>
</dbReference>
<dbReference type="EMBL" id="JABENB010000001">
    <property type="protein sequence ID" value="NNG38290.1"/>
    <property type="molecule type" value="Genomic_DNA"/>
</dbReference>
<comment type="similarity">
    <text evidence="2">Belongs to the 3-hydroxyacyl-CoA dehydrogenase family.</text>
</comment>
<dbReference type="InterPro" id="IPR036291">
    <property type="entry name" value="NAD(P)-bd_dom_sf"/>
</dbReference>
<dbReference type="SUPFAM" id="SSF51735">
    <property type="entry name" value="NAD(P)-binding Rossmann-fold domains"/>
    <property type="match status" value="1"/>
</dbReference>
<evidence type="ECO:0000313" key="6">
    <source>
        <dbReference type="EMBL" id="NNG38290.1"/>
    </source>
</evidence>
<dbReference type="InterPro" id="IPR013328">
    <property type="entry name" value="6PGD_dom2"/>
</dbReference>
<evidence type="ECO:0000256" key="3">
    <source>
        <dbReference type="ARBA" id="ARBA00023002"/>
    </source>
</evidence>
<dbReference type="InterPro" id="IPR006176">
    <property type="entry name" value="3-OHacyl-CoA_DH_NAD-bd"/>
</dbReference>
<comment type="pathway">
    <text evidence="1">Lipid metabolism; butanoate metabolism.</text>
</comment>
<dbReference type="PANTHER" id="PTHR48075">
    <property type="entry name" value="3-HYDROXYACYL-COA DEHYDROGENASE FAMILY PROTEIN"/>
    <property type="match status" value="1"/>
</dbReference>
<organism evidence="6 7">
    <name type="scientific">Flexivirga aerilata</name>
    <dbReference type="NCBI Taxonomy" id="1656889"/>
    <lineage>
        <taxon>Bacteria</taxon>
        <taxon>Bacillati</taxon>
        <taxon>Actinomycetota</taxon>
        <taxon>Actinomycetes</taxon>
        <taxon>Micrococcales</taxon>
        <taxon>Dermacoccaceae</taxon>
        <taxon>Flexivirga</taxon>
    </lineage>
</organism>
<evidence type="ECO:0000259" key="5">
    <source>
        <dbReference type="Pfam" id="PF02737"/>
    </source>
</evidence>
<dbReference type="GO" id="GO:0016616">
    <property type="term" value="F:oxidoreductase activity, acting on the CH-OH group of donors, NAD or NADP as acceptor"/>
    <property type="evidence" value="ECO:0007669"/>
    <property type="project" value="InterPro"/>
</dbReference>
<keyword evidence="7" id="KW-1185">Reference proteome</keyword>
<sequence>MTTAPATEEATPQHDREPRRYDVAILGGGVIGSGWAALLLPTGNRVTVITLRADGDDRLRAAIRQQIAASPRTGSCDNMGRLTITQSQDAIAGAAVVIEAVSEDLQLKQQLFADVADRARADALLLSSTSTLLPEDLGAALPSPSRVVVAHPFNPVHTIPLVEVVTGETATDDITSRARDFLTDVGLVPVALGKPIAGFVANRLQTALLRESIHLIQEGVATARDIDEAITESIGLRWAAIGPFLALHLAGGTNGVRGWFDHIGRGLGAGWTQLGNPELDEQTIETVIRQTETGYPQDLGELTAYRDERQLRILAARGTATQHHPEEKP</sequence>
<dbReference type="InterPro" id="IPR008927">
    <property type="entry name" value="6-PGluconate_DH-like_C_sf"/>
</dbReference>
<dbReference type="RefSeq" id="WP_171151885.1">
    <property type="nucleotide sequence ID" value="NZ_JABENB010000001.1"/>
</dbReference>
<protein>
    <submittedName>
        <fullName evidence="6">Hydroxylacyl-CoA dehydrogenase</fullName>
    </submittedName>
</protein>
<dbReference type="InterPro" id="IPR006108">
    <property type="entry name" value="3HC_DH_C"/>
</dbReference>
<name>A0A849AIQ0_9MICO</name>
<accession>A0A849AIQ0</accession>
<evidence type="ECO:0000256" key="2">
    <source>
        <dbReference type="ARBA" id="ARBA00009463"/>
    </source>
</evidence>
<dbReference type="GO" id="GO:0070403">
    <property type="term" value="F:NAD+ binding"/>
    <property type="evidence" value="ECO:0007669"/>
    <property type="project" value="InterPro"/>
</dbReference>
<evidence type="ECO:0000256" key="1">
    <source>
        <dbReference type="ARBA" id="ARBA00005086"/>
    </source>
</evidence>
<dbReference type="Pfam" id="PF02737">
    <property type="entry name" value="3HCDH_N"/>
    <property type="match status" value="1"/>
</dbReference>
<feature type="domain" description="3-hydroxyacyl-CoA dehydrogenase C-terminal" evidence="4">
    <location>
        <begin position="198"/>
        <end position="264"/>
    </location>
</feature>
<proteinExistence type="inferred from homology"/>
<evidence type="ECO:0000259" key="4">
    <source>
        <dbReference type="Pfam" id="PF00725"/>
    </source>
</evidence>
<dbReference type="SUPFAM" id="SSF48179">
    <property type="entry name" value="6-phosphogluconate dehydrogenase C-terminal domain-like"/>
    <property type="match status" value="1"/>
</dbReference>
<comment type="caution">
    <text evidence="6">The sequence shown here is derived from an EMBL/GenBank/DDBJ whole genome shotgun (WGS) entry which is preliminary data.</text>
</comment>
<evidence type="ECO:0000313" key="7">
    <source>
        <dbReference type="Proteomes" id="UP000557772"/>
    </source>
</evidence>
<reference evidence="6 7" key="1">
    <citation type="submission" date="2020-05" db="EMBL/GenBank/DDBJ databases">
        <title>Flexivirga sp. ID2601S isolated from air conditioner.</title>
        <authorList>
            <person name="Kim D.H."/>
        </authorList>
    </citation>
    <scope>NUCLEOTIDE SEQUENCE [LARGE SCALE GENOMIC DNA]</scope>
    <source>
        <strain evidence="6 7">ID2601S</strain>
    </source>
</reference>
<dbReference type="GO" id="GO:0006631">
    <property type="term" value="P:fatty acid metabolic process"/>
    <property type="evidence" value="ECO:0007669"/>
    <property type="project" value="InterPro"/>
</dbReference>
<dbReference type="AlphaFoldDB" id="A0A849AIQ0"/>
<feature type="domain" description="3-hydroxyacyl-CoA dehydrogenase NAD binding" evidence="5">
    <location>
        <begin position="23"/>
        <end position="192"/>
    </location>
</feature>
<dbReference type="Proteomes" id="UP000557772">
    <property type="component" value="Unassembled WGS sequence"/>
</dbReference>
<keyword evidence="3" id="KW-0560">Oxidoreductase</keyword>